<keyword evidence="2" id="KW-0722">Serine protease inhibitor</keyword>
<evidence type="ECO:0000313" key="7">
    <source>
        <dbReference type="WBParaSite" id="PSAMB.scaffold416size52110.g5624.t1"/>
    </source>
</evidence>
<evidence type="ECO:0000313" key="6">
    <source>
        <dbReference type="Proteomes" id="UP000887566"/>
    </source>
</evidence>
<dbReference type="Gene3D" id="4.10.410.10">
    <property type="entry name" value="Pancreatic trypsin inhibitor Kunitz domain"/>
    <property type="match status" value="3"/>
</dbReference>
<dbReference type="Proteomes" id="UP000887566">
    <property type="component" value="Unplaced"/>
</dbReference>
<accession>A0A914WKZ8</accession>
<keyword evidence="6" id="KW-1185">Reference proteome</keyword>
<dbReference type="PROSITE" id="PS00280">
    <property type="entry name" value="BPTI_KUNITZ_1"/>
    <property type="match status" value="1"/>
</dbReference>
<dbReference type="SUPFAM" id="SSF57362">
    <property type="entry name" value="BPTI-like"/>
    <property type="match status" value="3"/>
</dbReference>
<evidence type="ECO:0000256" key="4">
    <source>
        <dbReference type="SAM" id="MobiDB-lite"/>
    </source>
</evidence>
<evidence type="ECO:0000256" key="2">
    <source>
        <dbReference type="ARBA" id="ARBA00022900"/>
    </source>
</evidence>
<evidence type="ECO:0000256" key="1">
    <source>
        <dbReference type="ARBA" id="ARBA00022690"/>
    </source>
</evidence>
<protein>
    <submittedName>
        <fullName evidence="7">BPTI/Kunitz inhibitor domain-containing protein</fullName>
    </submittedName>
</protein>
<dbReference type="WBParaSite" id="PSAMB.scaffold416size52110.g5624.t1">
    <property type="protein sequence ID" value="PSAMB.scaffold416size52110.g5624.t1"/>
    <property type="gene ID" value="PSAMB.scaffold416size52110.g5624"/>
</dbReference>
<proteinExistence type="predicted"/>
<evidence type="ECO:0000256" key="3">
    <source>
        <dbReference type="ARBA" id="ARBA00023157"/>
    </source>
</evidence>
<feature type="domain" description="BPTI/Kunitz inhibitor" evidence="5">
    <location>
        <begin position="201"/>
        <end position="254"/>
    </location>
</feature>
<evidence type="ECO:0000259" key="5">
    <source>
        <dbReference type="PROSITE" id="PS50279"/>
    </source>
</evidence>
<keyword evidence="3" id="KW-1015">Disulfide bond</keyword>
<dbReference type="AlphaFoldDB" id="A0A914WKZ8"/>
<dbReference type="PROSITE" id="PS50279">
    <property type="entry name" value="BPTI_KUNITZ_2"/>
    <property type="match status" value="3"/>
</dbReference>
<organism evidence="6 7">
    <name type="scientific">Plectus sambesii</name>
    <dbReference type="NCBI Taxonomy" id="2011161"/>
    <lineage>
        <taxon>Eukaryota</taxon>
        <taxon>Metazoa</taxon>
        <taxon>Ecdysozoa</taxon>
        <taxon>Nematoda</taxon>
        <taxon>Chromadorea</taxon>
        <taxon>Plectida</taxon>
        <taxon>Plectina</taxon>
        <taxon>Plectoidea</taxon>
        <taxon>Plectidae</taxon>
        <taxon>Plectus</taxon>
    </lineage>
</organism>
<dbReference type="InterPro" id="IPR050098">
    <property type="entry name" value="TFPI/VKTCI-like"/>
</dbReference>
<feature type="region of interest" description="Disordered" evidence="4">
    <location>
        <begin position="88"/>
        <end position="121"/>
    </location>
</feature>
<dbReference type="InterPro" id="IPR020901">
    <property type="entry name" value="Prtase_inh_Kunz-CS"/>
</dbReference>
<name>A0A914WKZ8_9BILA</name>
<reference evidence="7" key="1">
    <citation type="submission" date="2022-11" db="UniProtKB">
        <authorList>
            <consortium name="WormBaseParasite"/>
        </authorList>
    </citation>
    <scope>IDENTIFICATION</scope>
</reference>
<dbReference type="SMART" id="SM00131">
    <property type="entry name" value="KU"/>
    <property type="match status" value="3"/>
</dbReference>
<feature type="domain" description="BPTI/Kunitz inhibitor" evidence="5">
    <location>
        <begin position="280"/>
        <end position="333"/>
    </location>
</feature>
<feature type="compositionally biased region" description="Low complexity" evidence="4">
    <location>
        <begin position="101"/>
        <end position="121"/>
    </location>
</feature>
<dbReference type="PANTHER" id="PTHR10083">
    <property type="entry name" value="KUNITZ-TYPE PROTEASE INHIBITOR-RELATED"/>
    <property type="match status" value="1"/>
</dbReference>
<sequence length="430" mass="47068">MFVVSWHSPTSAINLSSFLTSLWDAPQCEEFLSDAAWIVIDDQAVCDNAHCSLPREICMERADMAFNEGNRQIECRALPQECADAVNNGGTEVGQVDNGETTPQTTTPPLSTDSTPPSTASTIATSSHVEIITATDAAPSTTPSIPLIIEEITIAPEQFTTPTVAQTTSFVDPLPTAEVDTTEGQSTLTTQIAPLSQEDVCTIGRNMGRPGEGCRRTYNFFFDAKRKVCSRMLYWGCGGNINRFPSMLECEAASAHCESSLVISRPPTVRPPTGQGGDVCNQPRPVGRFCGYKQMFYYDNEQQKCQQLWFPGCRNEFTNDNLFLTAEECDVIARVCNSGGDSKGDGDFESAVDRFEKVVRGIVGIRGSHGSGCQQPRNLGYQNCPTGGWVRKFFFDTAEAVCKSFWYQGCGGNANRFDSITECRKECQHS</sequence>
<dbReference type="InterPro" id="IPR002223">
    <property type="entry name" value="Kunitz_BPTI"/>
</dbReference>
<keyword evidence="1" id="KW-0646">Protease inhibitor</keyword>
<dbReference type="GO" id="GO:0004867">
    <property type="term" value="F:serine-type endopeptidase inhibitor activity"/>
    <property type="evidence" value="ECO:0007669"/>
    <property type="project" value="UniProtKB-KW"/>
</dbReference>
<dbReference type="Pfam" id="PF00014">
    <property type="entry name" value="Kunitz_BPTI"/>
    <property type="match status" value="3"/>
</dbReference>
<feature type="domain" description="BPTI/Kunitz inhibitor" evidence="5">
    <location>
        <begin position="373"/>
        <end position="427"/>
    </location>
</feature>
<dbReference type="InterPro" id="IPR036880">
    <property type="entry name" value="Kunitz_BPTI_sf"/>
</dbReference>
<dbReference type="PANTHER" id="PTHR10083:SF374">
    <property type="entry name" value="BPTI_KUNITZ INHIBITOR DOMAIN-CONTAINING PROTEIN"/>
    <property type="match status" value="1"/>
</dbReference>